<evidence type="ECO:0000313" key="3">
    <source>
        <dbReference type="Proteomes" id="UP000019024"/>
    </source>
</evidence>
<dbReference type="eggNOG" id="arCOG02856">
    <property type="taxonomic scope" value="Archaea"/>
</dbReference>
<evidence type="ECO:0000313" key="2">
    <source>
        <dbReference type="EMBL" id="AHF98932.1"/>
    </source>
</evidence>
<dbReference type="Proteomes" id="UP000019024">
    <property type="component" value="Chromosome"/>
</dbReference>
<keyword evidence="1" id="KW-1133">Transmembrane helix</keyword>
<name>W0JPM5_9EURY</name>
<dbReference type="EMBL" id="CP007055">
    <property type="protein sequence ID" value="AHF98932.1"/>
    <property type="molecule type" value="Genomic_DNA"/>
</dbReference>
<feature type="transmembrane region" description="Helical" evidence="1">
    <location>
        <begin position="132"/>
        <end position="155"/>
    </location>
</feature>
<proteinExistence type="predicted"/>
<dbReference type="AlphaFoldDB" id="W0JPM5"/>
<dbReference type="GeneID" id="25144556"/>
<gene>
    <name evidence="2" type="ORF">HALLA_08710</name>
</gene>
<keyword evidence="1" id="KW-0472">Membrane</keyword>
<protein>
    <submittedName>
        <fullName evidence="2">Membrane protein</fullName>
    </submittedName>
</protein>
<reference evidence="2 3" key="1">
    <citation type="submission" date="2014-01" db="EMBL/GenBank/DDBJ databases">
        <authorList>
            <consortium name="DOE Joint Genome Institute"/>
            <person name="Anderson I."/>
            <person name="Huntemann M."/>
            <person name="Han J."/>
            <person name="Chen A."/>
            <person name="Kyrpides N."/>
            <person name="Mavromatis K."/>
            <person name="Markowitz V."/>
            <person name="Palaniappan K."/>
            <person name="Ivanova N."/>
            <person name="Schaumberg A."/>
            <person name="Pati A."/>
            <person name="Liolios K."/>
            <person name="Nordberg H.P."/>
            <person name="Cantor M.N."/>
            <person name="Hua S.X."/>
            <person name="Woyke T."/>
        </authorList>
    </citation>
    <scope>NUCLEOTIDE SEQUENCE [LARGE SCALE GENOMIC DNA]</scope>
    <source>
        <strain evidence="2 3">XH-48</strain>
    </source>
</reference>
<keyword evidence="3" id="KW-1185">Reference proteome</keyword>
<dbReference type="HOGENOM" id="CLU_134822_0_0_2"/>
<dbReference type="STRING" id="797299.HALLA_08710"/>
<sequence length="166" mass="17968">MADLLTHVLVAYALGTVASWRLEWLSKRWIAVAMVGAVLPDLNRIGLFVADPAVEGILGAPFAIDALQTLGGIIVLAGLGALAFDRRWMRAYGLLLAGGLSHLLLDAVKRYADGHAGTWLFPVTWYRHPTPNLYVSSDPAVLLVAASVAFAVWAVDRRWADDHEPA</sequence>
<feature type="transmembrane region" description="Helical" evidence="1">
    <location>
        <begin position="29"/>
        <end position="50"/>
    </location>
</feature>
<dbReference type="KEGG" id="hlr:HALLA_08710"/>
<accession>W0JPM5</accession>
<organism evidence="2 3">
    <name type="scientific">Halostagnicola larsenii XH-48</name>
    <dbReference type="NCBI Taxonomy" id="797299"/>
    <lineage>
        <taxon>Archaea</taxon>
        <taxon>Methanobacteriati</taxon>
        <taxon>Methanobacteriota</taxon>
        <taxon>Stenosarchaea group</taxon>
        <taxon>Halobacteria</taxon>
        <taxon>Halobacteriales</taxon>
        <taxon>Natrialbaceae</taxon>
        <taxon>Halostagnicola</taxon>
    </lineage>
</organism>
<feature type="transmembrane region" description="Helical" evidence="1">
    <location>
        <begin position="6"/>
        <end position="22"/>
    </location>
</feature>
<dbReference type="RefSeq" id="WP_049952132.1">
    <property type="nucleotide sequence ID" value="NZ_CP007055.1"/>
</dbReference>
<dbReference type="OrthoDB" id="241062at2157"/>
<evidence type="ECO:0000256" key="1">
    <source>
        <dbReference type="SAM" id="Phobius"/>
    </source>
</evidence>
<feature type="transmembrane region" description="Helical" evidence="1">
    <location>
        <begin position="62"/>
        <end position="84"/>
    </location>
</feature>
<keyword evidence="1" id="KW-0812">Transmembrane</keyword>